<name>A0ABN9CE64_9NEOB</name>
<gene>
    <name evidence="1" type="ORF">SPARVUS_LOCUS4875808</name>
</gene>
<dbReference type="PANTHER" id="PTHR31635:SF196">
    <property type="entry name" value="REVERSE TRANSCRIPTASE DOMAIN-CONTAINING PROTEIN-RELATED"/>
    <property type="match status" value="1"/>
</dbReference>
<organism evidence="1 2">
    <name type="scientific">Staurois parvus</name>
    <dbReference type="NCBI Taxonomy" id="386267"/>
    <lineage>
        <taxon>Eukaryota</taxon>
        <taxon>Metazoa</taxon>
        <taxon>Chordata</taxon>
        <taxon>Craniata</taxon>
        <taxon>Vertebrata</taxon>
        <taxon>Euteleostomi</taxon>
        <taxon>Amphibia</taxon>
        <taxon>Batrachia</taxon>
        <taxon>Anura</taxon>
        <taxon>Neobatrachia</taxon>
        <taxon>Ranoidea</taxon>
        <taxon>Ranidae</taxon>
        <taxon>Staurois</taxon>
    </lineage>
</organism>
<reference evidence="1" key="1">
    <citation type="submission" date="2023-05" db="EMBL/GenBank/DDBJ databases">
        <authorList>
            <person name="Stuckert A."/>
        </authorList>
    </citation>
    <scope>NUCLEOTIDE SEQUENCE</scope>
</reference>
<keyword evidence="2" id="KW-1185">Reference proteome</keyword>
<accession>A0ABN9CE64</accession>
<dbReference type="Proteomes" id="UP001162483">
    <property type="component" value="Unassembled WGS sequence"/>
</dbReference>
<protein>
    <submittedName>
        <fullName evidence="1">Uncharacterized protein</fullName>
    </submittedName>
</protein>
<dbReference type="PANTHER" id="PTHR31635">
    <property type="entry name" value="REVERSE TRANSCRIPTASE DOMAIN-CONTAINING PROTEIN-RELATED"/>
    <property type="match status" value="1"/>
</dbReference>
<evidence type="ECO:0000313" key="1">
    <source>
        <dbReference type="EMBL" id="CAI9558365.1"/>
    </source>
</evidence>
<comment type="caution">
    <text evidence="1">The sequence shown here is derived from an EMBL/GenBank/DDBJ whole genome shotgun (WGS) entry which is preliminary data.</text>
</comment>
<sequence length="198" mass="22807">MTVLPKLLYYFRTLPVRVPPHFLRLLQAKFMRFIWANKHPRVSRNTLFAHRLQGGLGVPNVTKYYQASQIVPLSMLHASSDVPLWVLLELPNCAPIQPSALLWLPPALRPISLSPMLLHGLRVWDSVRYSSGLMSPFLPLLPIVNNPLFPPGLDHPRAFSWWVAHGFSQVRHFFLVSRSFPTWDLLRESRDVPPAEFF</sequence>
<dbReference type="EMBL" id="CATNWA010009656">
    <property type="protein sequence ID" value="CAI9558365.1"/>
    <property type="molecule type" value="Genomic_DNA"/>
</dbReference>
<evidence type="ECO:0000313" key="2">
    <source>
        <dbReference type="Proteomes" id="UP001162483"/>
    </source>
</evidence>
<proteinExistence type="predicted"/>